<keyword evidence="3" id="KW-1185">Reference proteome</keyword>
<evidence type="ECO:0000313" key="2">
    <source>
        <dbReference type="EMBL" id="KAG7177369.1"/>
    </source>
</evidence>
<evidence type="ECO:0000256" key="1">
    <source>
        <dbReference type="ARBA" id="ARBA00004123"/>
    </source>
</evidence>
<organism evidence="2 3">
    <name type="scientific">Homarus americanus</name>
    <name type="common">American lobster</name>
    <dbReference type="NCBI Taxonomy" id="6706"/>
    <lineage>
        <taxon>Eukaryota</taxon>
        <taxon>Metazoa</taxon>
        <taxon>Ecdysozoa</taxon>
        <taxon>Arthropoda</taxon>
        <taxon>Crustacea</taxon>
        <taxon>Multicrustacea</taxon>
        <taxon>Malacostraca</taxon>
        <taxon>Eumalacostraca</taxon>
        <taxon>Eucarida</taxon>
        <taxon>Decapoda</taxon>
        <taxon>Pleocyemata</taxon>
        <taxon>Astacidea</taxon>
        <taxon>Nephropoidea</taxon>
        <taxon>Nephropidae</taxon>
        <taxon>Homarus</taxon>
    </lineage>
</organism>
<dbReference type="Proteomes" id="UP000747542">
    <property type="component" value="Unassembled WGS sequence"/>
</dbReference>
<dbReference type="GO" id="GO:0005634">
    <property type="term" value="C:nucleus"/>
    <property type="evidence" value="ECO:0007669"/>
    <property type="project" value="UniProtKB-SubCell"/>
</dbReference>
<name>A0A8J5NDM0_HOMAM</name>
<reference evidence="2" key="1">
    <citation type="journal article" date="2021" name="Sci. Adv.">
        <title>The American lobster genome reveals insights on longevity, neural, and immune adaptations.</title>
        <authorList>
            <person name="Polinski J.M."/>
            <person name="Zimin A.V."/>
            <person name="Clark K.F."/>
            <person name="Kohn A.B."/>
            <person name="Sadowski N."/>
            <person name="Timp W."/>
            <person name="Ptitsyn A."/>
            <person name="Khanna P."/>
            <person name="Romanova D.Y."/>
            <person name="Williams P."/>
            <person name="Greenwood S.J."/>
            <person name="Moroz L.L."/>
            <person name="Walt D.R."/>
            <person name="Bodnar A.G."/>
        </authorList>
    </citation>
    <scope>NUCLEOTIDE SEQUENCE</scope>
    <source>
        <strain evidence="2">GMGI-L3</strain>
    </source>
</reference>
<comment type="subcellular location">
    <subcellularLocation>
        <location evidence="1">Nucleus</location>
    </subcellularLocation>
</comment>
<dbReference type="EMBL" id="JAHLQT010002395">
    <property type="protein sequence ID" value="KAG7177369.1"/>
    <property type="molecule type" value="Genomic_DNA"/>
</dbReference>
<comment type="caution">
    <text evidence="2">The sequence shown here is derived from an EMBL/GenBank/DDBJ whole genome shotgun (WGS) entry which is preliminary data.</text>
</comment>
<accession>A0A8J5NDM0</accession>
<evidence type="ECO:0000313" key="3">
    <source>
        <dbReference type="Proteomes" id="UP000747542"/>
    </source>
</evidence>
<protein>
    <submittedName>
        <fullName evidence="2">Putative iGluR-like protein</fullName>
    </submittedName>
</protein>
<sequence length="131" mass="14113">MDMATGRANAPAVLADRGRIIGLWQGGMAPADVADAMDVSTCKKTVLRWITRWQEEGSLTAGPGSGKPRVTTQDDDARLLAAVDNTPKKTVIDLTRELMLPCHPQTNATSCVISQLAPLRMVLINPYPNSQ</sequence>
<proteinExistence type="predicted"/>
<dbReference type="InterPro" id="IPR009057">
    <property type="entry name" value="Homeodomain-like_sf"/>
</dbReference>
<gene>
    <name evidence="2" type="ORF">Hamer_G022519</name>
</gene>
<dbReference type="SUPFAM" id="SSF46689">
    <property type="entry name" value="Homeodomain-like"/>
    <property type="match status" value="1"/>
</dbReference>
<dbReference type="AlphaFoldDB" id="A0A8J5NDM0"/>